<proteinExistence type="predicted"/>
<dbReference type="InterPro" id="IPR001845">
    <property type="entry name" value="HTH_ArsR_DNA-bd_dom"/>
</dbReference>
<dbReference type="NCBIfam" id="NF033788">
    <property type="entry name" value="HTH_metalloreg"/>
    <property type="match status" value="1"/>
</dbReference>
<organism evidence="5 6">
    <name type="scientific">Kushneria phosphatilytica</name>
    <dbReference type="NCBI Taxonomy" id="657387"/>
    <lineage>
        <taxon>Bacteria</taxon>
        <taxon>Pseudomonadati</taxon>
        <taxon>Pseudomonadota</taxon>
        <taxon>Gammaproteobacteria</taxon>
        <taxon>Oceanospirillales</taxon>
        <taxon>Halomonadaceae</taxon>
        <taxon>Kushneria</taxon>
    </lineage>
</organism>
<sequence length="106" mass="11834">MCSVSAVRPLTPDASNDGHDRAAEVMKACGSSVRLRMLKIIASEDEIMVSELNKRIDLTQSALSQHLKVLRDADLVQTRRDSQRIYYSIKGDEVLTLLRSLKSLFG</sequence>
<gene>
    <name evidence="5" type="ORF">FY550_14605</name>
</gene>
<dbReference type="GO" id="GO:0003700">
    <property type="term" value="F:DNA-binding transcription factor activity"/>
    <property type="evidence" value="ECO:0007669"/>
    <property type="project" value="InterPro"/>
</dbReference>
<dbReference type="InterPro" id="IPR051081">
    <property type="entry name" value="HTH_MetalResp_TranReg"/>
</dbReference>
<keyword evidence="2" id="KW-0805">Transcription regulation</keyword>
<reference evidence="5 6" key="1">
    <citation type="submission" date="2019-08" db="EMBL/GenBank/DDBJ databases">
        <title>Complete genome sequence of Kushneria sp. YCWA18, a halophilic phosphate-solubilizing bacterium isolated from Daqiao saltern in China.</title>
        <authorList>
            <person name="Du G.-X."/>
            <person name="Qu L.-Y."/>
        </authorList>
    </citation>
    <scope>NUCLEOTIDE SEQUENCE [LARGE SCALE GENOMIC DNA]</scope>
    <source>
        <strain evidence="5 6">YCWA18</strain>
    </source>
</reference>
<evidence type="ECO:0000256" key="4">
    <source>
        <dbReference type="ARBA" id="ARBA00023163"/>
    </source>
</evidence>
<dbReference type="OrthoDB" id="8565358at2"/>
<dbReference type="PANTHER" id="PTHR33154:SF18">
    <property type="entry name" value="ARSENICAL RESISTANCE OPERON REPRESSOR"/>
    <property type="match status" value="1"/>
</dbReference>
<evidence type="ECO:0000256" key="2">
    <source>
        <dbReference type="ARBA" id="ARBA00023015"/>
    </source>
</evidence>
<dbReference type="Proteomes" id="UP000322553">
    <property type="component" value="Chromosome"/>
</dbReference>
<keyword evidence="3" id="KW-0238">DNA-binding</keyword>
<dbReference type="InterPro" id="IPR011991">
    <property type="entry name" value="ArsR-like_HTH"/>
</dbReference>
<evidence type="ECO:0000256" key="1">
    <source>
        <dbReference type="ARBA" id="ARBA00022849"/>
    </source>
</evidence>
<dbReference type="SUPFAM" id="SSF46785">
    <property type="entry name" value="Winged helix' DNA-binding domain"/>
    <property type="match status" value="1"/>
</dbReference>
<keyword evidence="1" id="KW-0059">Arsenical resistance</keyword>
<dbReference type="Pfam" id="PF12840">
    <property type="entry name" value="HTH_20"/>
    <property type="match status" value="1"/>
</dbReference>
<dbReference type="CDD" id="cd00090">
    <property type="entry name" value="HTH_ARSR"/>
    <property type="match status" value="1"/>
</dbReference>
<evidence type="ECO:0000256" key="3">
    <source>
        <dbReference type="ARBA" id="ARBA00023125"/>
    </source>
</evidence>
<dbReference type="GO" id="GO:0003677">
    <property type="term" value="F:DNA binding"/>
    <property type="evidence" value="ECO:0007669"/>
    <property type="project" value="UniProtKB-KW"/>
</dbReference>
<evidence type="ECO:0000313" key="5">
    <source>
        <dbReference type="EMBL" id="QEL12245.1"/>
    </source>
</evidence>
<name>A0A1S1NW10_9GAMM</name>
<evidence type="ECO:0000313" key="6">
    <source>
        <dbReference type="Proteomes" id="UP000322553"/>
    </source>
</evidence>
<dbReference type="AlphaFoldDB" id="A0A1S1NW10"/>
<dbReference type="PROSITE" id="PS50987">
    <property type="entry name" value="HTH_ARSR_2"/>
    <property type="match status" value="1"/>
</dbReference>
<dbReference type="InterPro" id="IPR036390">
    <property type="entry name" value="WH_DNA-bd_sf"/>
</dbReference>
<accession>A0A1S1NW10</accession>
<dbReference type="SMART" id="SM00418">
    <property type="entry name" value="HTH_ARSR"/>
    <property type="match status" value="1"/>
</dbReference>
<dbReference type="EMBL" id="CP043420">
    <property type="protein sequence ID" value="QEL12245.1"/>
    <property type="molecule type" value="Genomic_DNA"/>
</dbReference>
<dbReference type="InterPro" id="IPR036388">
    <property type="entry name" value="WH-like_DNA-bd_sf"/>
</dbReference>
<protein>
    <submittedName>
        <fullName evidence="5">Winged helix-turn-helix transcriptional regulator</fullName>
    </submittedName>
</protein>
<keyword evidence="6" id="KW-1185">Reference proteome</keyword>
<dbReference type="PANTHER" id="PTHR33154">
    <property type="entry name" value="TRANSCRIPTIONAL REGULATOR, ARSR FAMILY"/>
    <property type="match status" value="1"/>
</dbReference>
<dbReference type="PRINTS" id="PR00778">
    <property type="entry name" value="HTHARSR"/>
</dbReference>
<dbReference type="Gene3D" id="1.10.10.10">
    <property type="entry name" value="Winged helix-like DNA-binding domain superfamily/Winged helix DNA-binding domain"/>
    <property type="match status" value="1"/>
</dbReference>
<dbReference type="GO" id="GO:0046685">
    <property type="term" value="P:response to arsenic-containing substance"/>
    <property type="evidence" value="ECO:0007669"/>
    <property type="project" value="UniProtKB-KW"/>
</dbReference>
<keyword evidence="4" id="KW-0804">Transcription</keyword>
<dbReference type="KEGG" id="kuy:FY550_14605"/>